<sequence>MPKRCLILFLVLFVLSPSISCARGAIAVDDSRGGGALIFAIVVGASSDNEAAKAALSKCISKGGTKCQVLQTFERCGAVSASNKSYGIGWGIRGRNARIMSLRNCGSDECSVVDNQCEDY</sequence>
<feature type="domain" description="DUF4189" evidence="2">
    <location>
        <begin position="24"/>
        <end position="117"/>
    </location>
</feature>
<reference evidence="3 4" key="1">
    <citation type="submission" date="2008-05" db="EMBL/GenBank/DDBJ databases">
        <title>Complete sequence of chromosome of Geobacter lovleyi SZ.</title>
        <authorList>
            <consortium name="US DOE Joint Genome Institute"/>
            <person name="Lucas S."/>
            <person name="Copeland A."/>
            <person name="Lapidus A."/>
            <person name="Glavina del Rio T."/>
            <person name="Dalin E."/>
            <person name="Tice H."/>
            <person name="Bruce D."/>
            <person name="Goodwin L."/>
            <person name="Pitluck S."/>
            <person name="Chertkov O."/>
            <person name="Meincke L."/>
            <person name="Brettin T."/>
            <person name="Detter J.C."/>
            <person name="Han C."/>
            <person name="Tapia R."/>
            <person name="Kuske C.R."/>
            <person name="Schmutz J."/>
            <person name="Larimer F."/>
            <person name="Land M."/>
            <person name="Hauser L."/>
            <person name="Kyrpides N."/>
            <person name="Mikhailova N."/>
            <person name="Sung Y."/>
            <person name="Fletcher K.E."/>
            <person name="Ritalahti K.M."/>
            <person name="Loeffler F.E."/>
            <person name="Richardson P."/>
        </authorList>
    </citation>
    <scope>NUCLEOTIDE SEQUENCE [LARGE SCALE GENOMIC DNA]</scope>
    <source>
        <strain evidence="4">ATCC BAA-1151 / DSM 17278 / SZ</strain>
    </source>
</reference>
<evidence type="ECO:0000259" key="2">
    <source>
        <dbReference type="Pfam" id="PF13827"/>
    </source>
</evidence>
<keyword evidence="1" id="KW-0732">Signal</keyword>
<feature type="chain" id="PRO_5002787668" description="DUF4189 domain-containing protein" evidence="1">
    <location>
        <begin position="23"/>
        <end position="120"/>
    </location>
</feature>
<dbReference type="Pfam" id="PF13827">
    <property type="entry name" value="DUF4189"/>
    <property type="match status" value="1"/>
</dbReference>
<dbReference type="InterPro" id="IPR025240">
    <property type="entry name" value="DUF4189"/>
</dbReference>
<protein>
    <recommendedName>
        <fullName evidence="2">DUF4189 domain-containing protein</fullName>
    </recommendedName>
</protein>
<evidence type="ECO:0000313" key="4">
    <source>
        <dbReference type="Proteomes" id="UP000002420"/>
    </source>
</evidence>
<accession>B3E9V2</accession>
<dbReference type="Proteomes" id="UP000002420">
    <property type="component" value="Chromosome"/>
</dbReference>
<organism evidence="3 4">
    <name type="scientific">Trichlorobacter lovleyi (strain ATCC BAA-1151 / DSM 17278 / SZ)</name>
    <name type="common">Geobacter lovleyi</name>
    <dbReference type="NCBI Taxonomy" id="398767"/>
    <lineage>
        <taxon>Bacteria</taxon>
        <taxon>Pseudomonadati</taxon>
        <taxon>Thermodesulfobacteriota</taxon>
        <taxon>Desulfuromonadia</taxon>
        <taxon>Geobacterales</taxon>
        <taxon>Geobacteraceae</taxon>
        <taxon>Trichlorobacter</taxon>
    </lineage>
</organism>
<evidence type="ECO:0000256" key="1">
    <source>
        <dbReference type="SAM" id="SignalP"/>
    </source>
</evidence>
<dbReference type="HOGENOM" id="CLU_2046316_0_0_7"/>
<feature type="signal peptide" evidence="1">
    <location>
        <begin position="1"/>
        <end position="22"/>
    </location>
</feature>
<dbReference type="EMBL" id="CP001089">
    <property type="protein sequence ID" value="ACD96827.1"/>
    <property type="molecule type" value="Genomic_DNA"/>
</dbReference>
<keyword evidence="4" id="KW-1185">Reference proteome</keyword>
<name>B3E9V2_TRIL1</name>
<dbReference type="RefSeq" id="WP_012471151.1">
    <property type="nucleotide sequence ID" value="NC_010814.1"/>
</dbReference>
<evidence type="ECO:0000313" key="3">
    <source>
        <dbReference type="EMBL" id="ACD96827.1"/>
    </source>
</evidence>
<gene>
    <name evidence="3" type="ordered locus">Glov_3121</name>
</gene>
<proteinExistence type="predicted"/>
<dbReference type="KEGG" id="glo:Glov_3121"/>
<dbReference type="AlphaFoldDB" id="B3E9V2"/>